<proteinExistence type="predicted"/>
<accession>A0A8T0IHU6</accession>
<dbReference type="AlphaFoldDB" id="A0A8T0IHU6"/>
<feature type="signal peptide" evidence="1">
    <location>
        <begin position="1"/>
        <end position="19"/>
    </location>
</feature>
<organism evidence="2 3">
    <name type="scientific">Ceratodon purpureus</name>
    <name type="common">Fire moss</name>
    <name type="synonym">Dicranum purpureum</name>
    <dbReference type="NCBI Taxonomy" id="3225"/>
    <lineage>
        <taxon>Eukaryota</taxon>
        <taxon>Viridiplantae</taxon>
        <taxon>Streptophyta</taxon>
        <taxon>Embryophyta</taxon>
        <taxon>Bryophyta</taxon>
        <taxon>Bryophytina</taxon>
        <taxon>Bryopsida</taxon>
        <taxon>Dicranidae</taxon>
        <taxon>Pseudoditrichales</taxon>
        <taxon>Ditrichaceae</taxon>
        <taxon>Ceratodon</taxon>
    </lineage>
</organism>
<dbReference type="Proteomes" id="UP000822688">
    <property type="component" value="Chromosome 3"/>
</dbReference>
<gene>
    <name evidence="2" type="ORF">KC19_3G061200</name>
</gene>
<name>A0A8T0IHU6_CERPU</name>
<evidence type="ECO:0000313" key="3">
    <source>
        <dbReference type="Proteomes" id="UP000822688"/>
    </source>
</evidence>
<keyword evidence="1" id="KW-0732">Signal</keyword>
<reference evidence="2" key="1">
    <citation type="submission" date="2020-06" db="EMBL/GenBank/DDBJ databases">
        <title>WGS assembly of Ceratodon purpureus strain R40.</title>
        <authorList>
            <person name="Carey S.B."/>
            <person name="Jenkins J."/>
            <person name="Shu S."/>
            <person name="Lovell J.T."/>
            <person name="Sreedasyam A."/>
            <person name="Maumus F."/>
            <person name="Tiley G.P."/>
            <person name="Fernandez-Pozo N."/>
            <person name="Barry K."/>
            <person name="Chen C."/>
            <person name="Wang M."/>
            <person name="Lipzen A."/>
            <person name="Daum C."/>
            <person name="Saski C.A."/>
            <person name="Payton A.C."/>
            <person name="Mcbreen J.C."/>
            <person name="Conrad R.E."/>
            <person name="Kollar L.M."/>
            <person name="Olsson S."/>
            <person name="Huttunen S."/>
            <person name="Landis J.B."/>
            <person name="Wickett N.J."/>
            <person name="Johnson M.G."/>
            <person name="Rensing S.A."/>
            <person name="Grimwood J."/>
            <person name="Schmutz J."/>
            <person name="Mcdaniel S.F."/>
        </authorList>
    </citation>
    <scope>NUCLEOTIDE SEQUENCE</scope>
    <source>
        <strain evidence="2">R40</strain>
    </source>
</reference>
<keyword evidence="3" id="KW-1185">Reference proteome</keyword>
<sequence>MQSWRSNLPLLTWSSVSVALVLEANDSAERLQKVAAKLMDPEHLPSIEMFCHFS</sequence>
<protein>
    <submittedName>
        <fullName evidence="2">Uncharacterized protein</fullName>
    </submittedName>
</protein>
<dbReference type="EMBL" id="CM026423">
    <property type="protein sequence ID" value="KAG0582456.1"/>
    <property type="molecule type" value="Genomic_DNA"/>
</dbReference>
<evidence type="ECO:0000313" key="2">
    <source>
        <dbReference type="EMBL" id="KAG0582456.1"/>
    </source>
</evidence>
<feature type="chain" id="PRO_5035894078" evidence="1">
    <location>
        <begin position="20"/>
        <end position="54"/>
    </location>
</feature>
<comment type="caution">
    <text evidence="2">The sequence shown here is derived from an EMBL/GenBank/DDBJ whole genome shotgun (WGS) entry which is preliminary data.</text>
</comment>
<evidence type="ECO:0000256" key="1">
    <source>
        <dbReference type="SAM" id="SignalP"/>
    </source>
</evidence>